<name>A0A7X0KNK8_9HYPH</name>
<dbReference type="InterPro" id="IPR028082">
    <property type="entry name" value="Peripla_BP_I"/>
</dbReference>
<dbReference type="GO" id="GO:0005886">
    <property type="term" value="C:plasma membrane"/>
    <property type="evidence" value="ECO:0007669"/>
    <property type="project" value="UniProtKB-SubCell"/>
</dbReference>
<dbReference type="Gene3D" id="3.40.50.2300">
    <property type="match status" value="2"/>
</dbReference>
<evidence type="ECO:0000313" key="9">
    <source>
        <dbReference type="EMBL" id="MBB6357256.1"/>
    </source>
</evidence>
<comment type="caution">
    <text evidence="9">The sequence shown here is derived from an EMBL/GenBank/DDBJ whole genome shotgun (WGS) entry which is preliminary data.</text>
</comment>
<dbReference type="CDD" id="cd06304">
    <property type="entry name" value="PBP1_BmpA_Med_PnrA-like"/>
    <property type="match status" value="1"/>
</dbReference>
<comment type="similarity">
    <text evidence="2">Belongs to the BMP lipoprotein family.</text>
</comment>
<evidence type="ECO:0000256" key="1">
    <source>
        <dbReference type="ARBA" id="ARBA00004193"/>
    </source>
</evidence>
<evidence type="ECO:0000256" key="2">
    <source>
        <dbReference type="ARBA" id="ARBA00008610"/>
    </source>
</evidence>
<dbReference type="PANTHER" id="PTHR34296">
    <property type="entry name" value="TRANSCRIPTIONAL ACTIVATOR PROTEIN MED"/>
    <property type="match status" value="1"/>
</dbReference>
<evidence type="ECO:0000256" key="4">
    <source>
        <dbReference type="ARBA" id="ARBA00022729"/>
    </source>
</evidence>
<evidence type="ECO:0000256" key="3">
    <source>
        <dbReference type="ARBA" id="ARBA00022475"/>
    </source>
</evidence>
<dbReference type="Proteomes" id="UP000536262">
    <property type="component" value="Unassembled WGS sequence"/>
</dbReference>
<evidence type="ECO:0000256" key="6">
    <source>
        <dbReference type="ARBA" id="ARBA00023288"/>
    </source>
</evidence>
<keyword evidence="10" id="KW-1185">Reference proteome</keyword>
<evidence type="ECO:0000259" key="8">
    <source>
        <dbReference type="Pfam" id="PF02608"/>
    </source>
</evidence>
<dbReference type="RefSeq" id="WP_184701966.1">
    <property type="nucleotide sequence ID" value="NZ_BAABEG010000004.1"/>
</dbReference>
<reference evidence="9 10" key="1">
    <citation type="submission" date="2020-08" db="EMBL/GenBank/DDBJ databases">
        <title>Genomic Encyclopedia of Type Strains, Phase IV (KMG-IV): sequencing the most valuable type-strain genomes for metagenomic binning, comparative biology and taxonomic classification.</title>
        <authorList>
            <person name="Goeker M."/>
        </authorList>
    </citation>
    <scope>NUCLEOTIDE SEQUENCE [LARGE SCALE GENOMIC DNA]</scope>
    <source>
        <strain evidence="9 10">DSM 7051</strain>
    </source>
</reference>
<protein>
    <submittedName>
        <fullName evidence="9">Simple sugar transport system substrate-binding protein/basic membrane protein A</fullName>
    </submittedName>
</protein>
<keyword evidence="4 7" id="KW-0732">Signal</keyword>
<proteinExistence type="inferred from homology"/>
<dbReference type="InterPro" id="IPR050957">
    <property type="entry name" value="BMP_lipoprotein"/>
</dbReference>
<evidence type="ECO:0000256" key="7">
    <source>
        <dbReference type="SAM" id="SignalP"/>
    </source>
</evidence>
<keyword evidence="9" id="KW-0813">Transport</keyword>
<dbReference type="AlphaFoldDB" id="A0A7X0KNK8"/>
<feature type="domain" description="ABC transporter substrate-binding protein PnrA-like" evidence="8">
    <location>
        <begin position="39"/>
        <end position="308"/>
    </location>
</feature>
<comment type="subcellular location">
    <subcellularLocation>
        <location evidence="1">Cell membrane</location>
        <topology evidence="1">Lipid-anchor</topology>
    </subcellularLocation>
</comment>
<feature type="chain" id="PRO_5031382247" evidence="7">
    <location>
        <begin position="37"/>
        <end position="340"/>
    </location>
</feature>
<dbReference type="Pfam" id="PF02608">
    <property type="entry name" value="Bmp"/>
    <property type="match status" value="1"/>
</dbReference>
<gene>
    <name evidence="9" type="ORF">GGR00_005077</name>
</gene>
<dbReference type="EMBL" id="JACHOU010000022">
    <property type="protein sequence ID" value="MBB6357256.1"/>
    <property type="molecule type" value="Genomic_DNA"/>
</dbReference>
<dbReference type="SUPFAM" id="SSF53822">
    <property type="entry name" value="Periplasmic binding protein-like I"/>
    <property type="match status" value="1"/>
</dbReference>
<keyword evidence="5" id="KW-0472">Membrane</keyword>
<dbReference type="PANTHER" id="PTHR34296:SF2">
    <property type="entry name" value="ABC TRANSPORTER GUANOSINE-BINDING PROTEIN NUPN"/>
    <property type="match status" value="1"/>
</dbReference>
<organism evidence="9 10">
    <name type="scientific">Aminobacter aganoensis</name>
    <dbReference type="NCBI Taxonomy" id="83264"/>
    <lineage>
        <taxon>Bacteria</taxon>
        <taxon>Pseudomonadati</taxon>
        <taxon>Pseudomonadota</taxon>
        <taxon>Alphaproteobacteria</taxon>
        <taxon>Hyphomicrobiales</taxon>
        <taxon>Phyllobacteriaceae</taxon>
        <taxon>Aminobacter</taxon>
    </lineage>
</organism>
<feature type="signal peptide" evidence="7">
    <location>
        <begin position="1"/>
        <end position="36"/>
    </location>
</feature>
<evidence type="ECO:0000313" key="10">
    <source>
        <dbReference type="Proteomes" id="UP000536262"/>
    </source>
</evidence>
<sequence>MPASTKQTEENMRITQSTSCSLLILTAALSVSSAHAAEKTKVALVLPAEINDLSWNQRAYEAAKKLSDEGKIEFAYSEAVKPDATTLDPIIAGYAQQGYRLIVTHSFTYGKSVARMNGQFADVNFAWPGGIGKTAENLADYDQPFYQGYYLAGVLAGGMTESGVIGAVTGFDIPVCHASMAAFEAGARSVKPDVKVLSTVTGNFVDVAKAKQAALALADQGADYFMSCGQGVTLGTIEAAKERNLGATSYVGDMSSLAPKNVFASVVWNLDVLLDRMVADIGANSFRPGKAYSFGVPEGGISVIVHPDFHRRPSAETTAAFDKALVDIKSGTLKVAFVPK</sequence>
<keyword evidence="9" id="KW-0762">Sugar transport</keyword>
<keyword evidence="6" id="KW-0449">Lipoprotein</keyword>
<keyword evidence="3" id="KW-1003">Cell membrane</keyword>
<accession>A0A7X0KNK8</accession>
<dbReference type="InterPro" id="IPR003760">
    <property type="entry name" value="PnrA-like"/>
</dbReference>
<evidence type="ECO:0000256" key="5">
    <source>
        <dbReference type="ARBA" id="ARBA00023136"/>
    </source>
</evidence>